<feature type="compositionally biased region" description="Basic and acidic residues" evidence="3">
    <location>
        <begin position="14"/>
        <end position="23"/>
    </location>
</feature>
<proteinExistence type="inferred from homology"/>
<feature type="domain" description="Ribose-phosphate pyrophosphokinase N-terminal" evidence="5">
    <location>
        <begin position="25"/>
        <end position="117"/>
    </location>
</feature>
<feature type="region of interest" description="Disordered" evidence="3">
    <location>
        <begin position="1"/>
        <end position="24"/>
    </location>
</feature>
<dbReference type="GO" id="GO:0004749">
    <property type="term" value="F:ribose phosphate diphosphokinase activity"/>
    <property type="evidence" value="ECO:0007669"/>
    <property type="project" value="UniProtKB-EC"/>
</dbReference>
<evidence type="ECO:0000256" key="2">
    <source>
        <dbReference type="RuleBase" id="RU004324"/>
    </source>
</evidence>
<sequence length="287" mass="30736">MQSKLTLHSSLTPDSREAGREHPGIQCLGFPGGERHVRLPESVLGSTDRCWMITAGLYSAEGVMELLLLSDALKRAIPVEASIHLQLPYVPYARQDRVAVEGEPLSAAVFCQLINSAEFASVTVSDPHSDVVSALLKNVRIIPAAHYVQQLREGALAHVPALAVVAPDAGARKRVETVAKAIGAPVVYASKRRNPLSGKLSDAAVESELPELPLLVVDDICDGGGTFIALAAALRERSRQSLYLYVTHGLFTKGLAPLTPHFDAIFTPFCADPALAEQTCIHRAKPA</sequence>
<reference evidence="6 7" key="1">
    <citation type="submission" date="2020-08" db="EMBL/GenBank/DDBJ databases">
        <title>Functional genomics of gut bacteria from endangered species of beetles.</title>
        <authorList>
            <person name="Carlos-Shanley C."/>
        </authorList>
    </citation>
    <scope>NUCLEOTIDE SEQUENCE [LARGE SCALE GENOMIC DNA]</scope>
    <source>
        <strain evidence="6 7">S00239</strain>
    </source>
</reference>
<dbReference type="SUPFAM" id="SSF53271">
    <property type="entry name" value="PRTase-like"/>
    <property type="match status" value="1"/>
</dbReference>
<evidence type="ECO:0000256" key="1">
    <source>
        <dbReference type="ARBA" id="ARBA00022727"/>
    </source>
</evidence>
<dbReference type="AlphaFoldDB" id="A0A840LDX2"/>
<keyword evidence="6" id="KW-0418">Kinase</keyword>
<dbReference type="NCBIfam" id="TIGR01251">
    <property type="entry name" value="ribP_PPkin"/>
    <property type="match status" value="1"/>
</dbReference>
<dbReference type="Gene3D" id="3.40.50.2020">
    <property type="match status" value="2"/>
</dbReference>
<dbReference type="InterPro" id="IPR000836">
    <property type="entry name" value="PRTase_dom"/>
</dbReference>
<comment type="caution">
    <text evidence="6">The sequence shown here is derived from an EMBL/GenBank/DDBJ whole genome shotgun (WGS) entry which is preliminary data.</text>
</comment>
<keyword evidence="6" id="KW-0808">Transferase</keyword>
<feature type="compositionally biased region" description="Polar residues" evidence="3">
    <location>
        <begin position="1"/>
        <end position="13"/>
    </location>
</feature>
<dbReference type="EMBL" id="JACHLP010000012">
    <property type="protein sequence ID" value="MBB4845901.1"/>
    <property type="molecule type" value="Genomic_DNA"/>
</dbReference>
<evidence type="ECO:0000313" key="6">
    <source>
        <dbReference type="EMBL" id="MBB4845901.1"/>
    </source>
</evidence>
<comment type="similarity">
    <text evidence="2">Belongs to the ribose-phosphate pyrophosphokinase family.</text>
</comment>
<protein>
    <submittedName>
        <fullName evidence="6">Ribose-phosphate pyrophosphokinase</fullName>
        <ecNumber evidence="6">2.7.6.1</ecNumber>
    </submittedName>
</protein>
<organism evidence="6 7">
    <name type="scientific">Roseateles oligotrophus</name>
    <dbReference type="NCBI Taxonomy" id="1769250"/>
    <lineage>
        <taxon>Bacteria</taxon>
        <taxon>Pseudomonadati</taxon>
        <taxon>Pseudomonadota</taxon>
        <taxon>Betaproteobacteria</taxon>
        <taxon>Burkholderiales</taxon>
        <taxon>Sphaerotilaceae</taxon>
        <taxon>Roseateles</taxon>
    </lineage>
</organism>
<feature type="domain" description="Phosphoribosyltransferase" evidence="4">
    <location>
        <begin position="145"/>
        <end position="247"/>
    </location>
</feature>
<dbReference type="GO" id="GO:0006015">
    <property type="term" value="P:5-phosphoribose 1-diphosphate biosynthetic process"/>
    <property type="evidence" value="ECO:0007669"/>
    <property type="project" value="TreeGrafter"/>
</dbReference>
<dbReference type="CDD" id="cd06223">
    <property type="entry name" value="PRTases_typeI"/>
    <property type="match status" value="1"/>
</dbReference>
<keyword evidence="7" id="KW-1185">Reference proteome</keyword>
<accession>A0A840LDX2</accession>
<dbReference type="Proteomes" id="UP000562027">
    <property type="component" value="Unassembled WGS sequence"/>
</dbReference>
<dbReference type="GO" id="GO:0016301">
    <property type="term" value="F:kinase activity"/>
    <property type="evidence" value="ECO:0007669"/>
    <property type="project" value="UniProtKB-KW"/>
</dbReference>
<dbReference type="GO" id="GO:0005737">
    <property type="term" value="C:cytoplasm"/>
    <property type="evidence" value="ECO:0007669"/>
    <property type="project" value="TreeGrafter"/>
</dbReference>
<dbReference type="GO" id="GO:0000287">
    <property type="term" value="F:magnesium ion binding"/>
    <property type="evidence" value="ECO:0007669"/>
    <property type="project" value="InterPro"/>
</dbReference>
<dbReference type="InterPro" id="IPR029099">
    <property type="entry name" value="Pribosyltran_N"/>
</dbReference>
<dbReference type="InterPro" id="IPR029057">
    <property type="entry name" value="PRTase-like"/>
</dbReference>
<dbReference type="Pfam" id="PF00156">
    <property type="entry name" value="Pribosyltran"/>
    <property type="match status" value="1"/>
</dbReference>
<evidence type="ECO:0000259" key="4">
    <source>
        <dbReference type="Pfam" id="PF00156"/>
    </source>
</evidence>
<dbReference type="GO" id="GO:0006164">
    <property type="term" value="P:purine nucleotide biosynthetic process"/>
    <property type="evidence" value="ECO:0007669"/>
    <property type="project" value="TreeGrafter"/>
</dbReference>
<evidence type="ECO:0000259" key="5">
    <source>
        <dbReference type="Pfam" id="PF13793"/>
    </source>
</evidence>
<dbReference type="GO" id="GO:0002189">
    <property type="term" value="C:ribose phosphate diphosphokinase complex"/>
    <property type="evidence" value="ECO:0007669"/>
    <property type="project" value="TreeGrafter"/>
</dbReference>
<dbReference type="RefSeq" id="WP_184304274.1">
    <property type="nucleotide sequence ID" value="NZ_JACHLP010000012.1"/>
</dbReference>
<dbReference type="InterPro" id="IPR005946">
    <property type="entry name" value="Rib-P_diPkinase"/>
</dbReference>
<dbReference type="EC" id="2.7.6.1" evidence="6"/>
<gene>
    <name evidence="6" type="ORF">HNP55_004455</name>
</gene>
<evidence type="ECO:0000313" key="7">
    <source>
        <dbReference type="Proteomes" id="UP000562027"/>
    </source>
</evidence>
<evidence type="ECO:0000256" key="3">
    <source>
        <dbReference type="SAM" id="MobiDB-lite"/>
    </source>
</evidence>
<name>A0A840LDX2_9BURK</name>
<dbReference type="SMART" id="SM01400">
    <property type="entry name" value="Pribosyltran_N"/>
    <property type="match status" value="1"/>
</dbReference>
<dbReference type="PANTHER" id="PTHR10210:SF41">
    <property type="entry name" value="RIBOSE-PHOSPHATE PYROPHOSPHOKINASE 1, CHLOROPLASTIC"/>
    <property type="match status" value="1"/>
</dbReference>
<dbReference type="Pfam" id="PF13793">
    <property type="entry name" value="Pribosyltran_N"/>
    <property type="match status" value="1"/>
</dbReference>
<dbReference type="PANTHER" id="PTHR10210">
    <property type="entry name" value="RIBOSE-PHOSPHATE DIPHOSPHOKINASE FAMILY MEMBER"/>
    <property type="match status" value="1"/>
</dbReference>
<keyword evidence="1 2" id="KW-0545">Nucleotide biosynthesis</keyword>